<feature type="site" description="Transition state stabilizer" evidence="9">
    <location>
        <position position="22"/>
    </location>
</feature>
<organism evidence="11 12">
    <name type="scientific">Thalassoglobus neptunius</name>
    <dbReference type="NCBI Taxonomy" id="1938619"/>
    <lineage>
        <taxon>Bacteria</taxon>
        <taxon>Pseudomonadati</taxon>
        <taxon>Planctomycetota</taxon>
        <taxon>Planctomycetia</taxon>
        <taxon>Planctomycetales</taxon>
        <taxon>Planctomycetaceae</taxon>
        <taxon>Thalassoglobus</taxon>
    </lineage>
</organism>
<dbReference type="Proteomes" id="UP000317243">
    <property type="component" value="Unassembled WGS sequence"/>
</dbReference>
<evidence type="ECO:0000256" key="6">
    <source>
        <dbReference type="ARBA" id="ARBA00022842"/>
    </source>
</evidence>
<dbReference type="NCBIfam" id="TIGR00125">
    <property type="entry name" value="cyt_tran_rel"/>
    <property type="match status" value="1"/>
</dbReference>
<gene>
    <name evidence="9 11" type="primary">coaD</name>
    <name evidence="11" type="ORF">KOR42_29850</name>
</gene>
<dbReference type="RefSeq" id="WP_146510483.1">
    <property type="nucleotide sequence ID" value="NZ_SIHI01000006.1"/>
</dbReference>
<comment type="similarity">
    <text evidence="9">Belongs to the bacterial CoaD family.</text>
</comment>
<evidence type="ECO:0000256" key="3">
    <source>
        <dbReference type="ARBA" id="ARBA00022695"/>
    </source>
</evidence>
<dbReference type="AlphaFoldDB" id="A0A5C5WQ81"/>
<accession>A0A5C5WQ81</accession>
<dbReference type="Gene3D" id="3.40.50.620">
    <property type="entry name" value="HUPs"/>
    <property type="match status" value="1"/>
</dbReference>
<dbReference type="Pfam" id="PF01467">
    <property type="entry name" value="CTP_transf_like"/>
    <property type="match status" value="1"/>
</dbReference>
<evidence type="ECO:0000313" key="11">
    <source>
        <dbReference type="EMBL" id="TWT52299.1"/>
    </source>
</evidence>
<evidence type="ECO:0000256" key="4">
    <source>
        <dbReference type="ARBA" id="ARBA00022741"/>
    </source>
</evidence>
<feature type="binding site" evidence="9">
    <location>
        <position position="78"/>
    </location>
    <ligand>
        <name>substrate</name>
    </ligand>
</feature>
<reference evidence="11 12" key="1">
    <citation type="submission" date="2019-02" db="EMBL/GenBank/DDBJ databases">
        <title>Deep-cultivation of Planctomycetes and their phenomic and genomic characterization uncovers novel biology.</title>
        <authorList>
            <person name="Wiegand S."/>
            <person name="Jogler M."/>
            <person name="Boedeker C."/>
            <person name="Pinto D."/>
            <person name="Vollmers J."/>
            <person name="Rivas-Marin E."/>
            <person name="Kohn T."/>
            <person name="Peeters S.H."/>
            <person name="Heuer A."/>
            <person name="Rast P."/>
            <person name="Oberbeckmann S."/>
            <person name="Bunk B."/>
            <person name="Jeske O."/>
            <person name="Meyerdierks A."/>
            <person name="Storesund J.E."/>
            <person name="Kallscheuer N."/>
            <person name="Luecker S."/>
            <person name="Lage O.M."/>
            <person name="Pohl T."/>
            <person name="Merkel B.J."/>
            <person name="Hornburger P."/>
            <person name="Mueller R.-W."/>
            <person name="Bruemmer F."/>
            <person name="Labrenz M."/>
            <person name="Spormann A.M."/>
            <person name="Op Den Camp H."/>
            <person name="Overmann J."/>
            <person name="Amann R."/>
            <person name="Jetten M.S.M."/>
            <person name="Mascher T."/>
            <person name="Medema M.H."/>
            <person name="Devos D.P."/>
            <person name="Kaster A.-K."/>
            <person name="Ovreas L."/>
            <person name="Rohde M."/>
            <person name="Galperin M.Y."/>
            <person name="Jogler C."/>
        </authorList>
    </citation>
    <scope>NUCLEOTIDE SEQUENCE [LARGE SCALE GENOMIC DNA]</scope>
    <source>
        <strain evidence="11 12">KOR42</strain>
    </source>
</reference>
<comment type="catalytic activity">
    <reaction evidence="8 9">
        <text>(R)-4'-phosphopantetheine + ATP + H(+) = 3'-dephospho-CoA + diphosphate</text>
        <dbReference type="Rhea" id="RHEA:19801"/>
        <dbReference type="ChEBI" id="CHEBI:15378"/>
        <dbReference type="ChEBI" id="CHEBI:30616"/>
        <dbReference type="ChEBI" id="CHEBI:33019"/>
        <dbReference type="ChEBI" id="CHEBI:57328"/>
        <dbReference type="ChEBI" id="CHEBI:61723"/>
        <dbReference type="EC" id="2.7.7.3"/>
    </reaction>
</comment>
<dbReference type="InterPro" id="IPR001980">
    <property type="entry name" value="PPAT"/>
</dbReference>
<dbReference type="InterPro" id="IPR014729">
    <property type="entry name" value="Rossmann-like_a/b/a_fold"/>
</dbReference>
<evidence type="ECO:0000256" key="1">
    <source>
        <dbReference type="ARBA" id="ARBA00022490"/>
    </source>
</evidence>
<keyword evidence="2 9" id="KW-0808">Transferase</keyword>
<proteinExistence type="inferred from homology"/>
<keyword evidence="12" id="KW-1185">Reference proteome</keyword>
<keyword evidence="4 9" id="KW-0547">Nucleotide-binding</keyword>
<dbReference type="EC" id="2.7.7.3" evidence="9"/>
<feature type="binding site" evidence="9">
    <location>
        <begin position="128"/>
        <end position="134"/>
    </location>
    <ligand>
        <name>ATP</name>
        <dbReference type="ChEBI" id="CHEBI:30616"/>
    </ligand>
</feature>
<keyword evidence="1 9" id="KW-0963">Cytoplasm</keyword>
<sequence>MSAKRQRTAIYAGTFDPVTLGHEDIVLRSAKLFDEVIVGIGINPDKHPLFSAEERKQFMEEIFAHVPNVRVECFTGLTVDFAHECGASVMVRGVRTVSDTELEFTMALANHTIAPELETVFLMAAEAYSHISSTLIKQIATMGQNTSSEQLRKFVPVPVIQPLLERVRQQ</sequence>
<comment type="caution">
    <text evidence="11">The sequence shown here is derived from an EMBL/GenBank/DDBJ whole genome shotgun (WGS) entry which is preliminary data.</text>
</comment>
<evidence type="ECO:0000256" key="7">
    <source>
        <dbReference type="ARBA" id="ARBA00022993"/>
    </source>
</evidence>
<keyword evidence="6 9" id="KW-0460">Magnesium</keyword>
<feature type="domain" description="Cytidyltransferase-like" evidence="10">
    <location>
        <begin position="10"/>
        <end position="138"/>
    </location>
</feature>
<dbReference type="EMBL" id="SIHI01000006">
    <property type="protein sequence ID" value="TWT52299.1"/>
    <property type="molecule type" value="Genomic_DNA"/>
</dbReference>
<protein>
    <recommendedName>
        <fullName evidence="9">Phosphopantetheine adenylyltransferase</fullName>
        <ecNumber evidence="9">2.7.7.3</ecNumber>
    </recommendedName>
    <alternativeName>
        <fullName evidence="9">Dephospho-CoA pyrophosphorylase</fullName>
    </alternativeName>
    <alternativeName>
        <fullName evidence="9">Pantetheine-phosphate adenylyltransferase</fullName>
        <shortName evidence="9">PPAT</shortName>
    </alternativeName>
</protein>
<comment type="subcellular location">
    <subcellularLocation>
        <location evidence="9">Cytoplasm</location>
    </subcellularLocation>
</comment>
<dbReference type="OrthoDB" id="9806661at2"/>
<dbReference type="GO" id="GO:0005737">
    <property type="term" value="C:cytoplasm"/>
    <property type="evidence" value="ECO:0007669"/>
    <property type="project" value="UniProtKB-SubCell"/>
</dbReference>
<evidence type="ECO:0000256" key="9">
    <source>
        <dbReference type="HAMAP-Rule" id="MF_00151"/>
    </source>
</evidence>
<keyword evidence="3 9" id="KW-0548">Nucleotidyltransferase</keyword>
<keyword evidence="7 9" id="KW-0173">Coenzyme A biosynthesis</keyword>
<dbReference type="PANTHER" id="PTHR21342:SF1">
    <property type="entry name" value="PHOSPHOPANTETHEINE ADENYLYLTRANSFERASE"/>
    <property type="match status" value="1"/>
</dbReference>
<comment type="pathway">
    <text evidence="9">Cofactor biosynthesis; coenzyme A biosynthesis; CoA from (R)-pantothenate: step 4/5.</text>
</comment>
<dbReference type="PANTHER" id="PTHR21342">
    <property type="entry name" value="PHOSPHOPANTETHEINE ADENYLYLTRANSFERASE"/>
    <property type="match status" value="1"/>
</dbReference>
<name>A0A5C5WQ81_9PLAN</name>
<evidence type="ECO:0000256" key="5">
    <source>
        <dbReference type="ARBA" id="ARBA00022840"/>
    </source>
</evidence>
<feature type="binding site" evidence="9">
    <location>
        <position position="92"/>
    </location>
    <ligand>
        <name>substrate</name>
    </ligand>
</feature>
<evidence type="ECO:0000313" key="12">
    <source>
        <dbReference type="Proteomes" id="UP000317243"/>
    </source>
</evidence>
<feature type="binding site" evidence="9">
    <location>
        <position position="103"/>
    </location>
    <ligand>
        <name>ATP</name>
        <dbReference type="ChEBI" id="CHEBI:30616"/>
    </ligand>
</feature>
<keyword evidence="5 9" id="KW-0067">ATP-binding</keyword>
<evidence type="ECO:0000256" key="2">
    <source>
        <dbReference type="ARBA" id="ARBA00022679"/>
    </source>
</evidence>
<feature type="binding site" evidence="9">
    <location>
        <begin position="93"/>
        <end position="95"/>
    </location>
    <ligand>
        <name>ATP</name>
        <dbReference type="ChEBI" id="CHEBI:30616"/>
    </ligand>
</feature>
<comment type="subunit">
    <text evidence="9">Homohexamer.</text>
</comment>
<evidence type="ECO:0000256" key="8">
    <source>
        <dbReference type="ARBA" id="ARBA00029346"/>
    </source>
</evidence>
<dbReference type="CDD" id="cd02163">
    <property type="entry name" value="PPAT"/>
    <property type="match status" value="1"/>
</dbReference>
<dbReference type="GO" id="GO:0015937">
    <property type="term" value="P:coenzyme A biosynthetic process"/>
    <property type="evidence" value="ECO:0007669"/>
    <property type="project" value="UniProtKB-UniRule"/>
</dbReference>
<dbReference type="PRINTS" id="PR01020">
    <property type="entry name" value="LPSBIOSNTHSS"/>
</dbReference>
<feature type="binding site" evidence="9">
    <location>
        <position position="22"/>
    </location>
    <ligand>
        <name>ATP</name>
        <dbReference type="ChEBI" id="CHEBI:30616"/>
    </ligand>
</feature>
<dbReference type="SUPFAM" id="SSF52374">
    <property type="entry name" value="Nucleotidylyl transferase"/>
    <property type="match status" value="1"/>
</dbReference>
<dbReference type="GO" id="GO:0004595">
    <property type="term" value="F:pantetheine-phosphate adenylyltransferase activity"/>
    <property type="evidence" value="ECO:0007669"/>
    <property type="project" value="UniProtKB-UniRule"/>
</dbReference>
<feature type="binding site" evidence="9">
    <location>
        <begin position="14"/>
        <end position="15"/>
    </location>
    <ligand>
        <name>ATP</name>
        <dbReference type="ChEBI" id="CHEBI:30616"/>
    </ligand>
</feature>
<evidence type="ECO:0000259" key="10">
    <source>
        <dbReference type="Pfam" id="PF01467"/>
    </source>
</evidence>
<dbReference type="GO" id="GO:0005524">
    <property type="term" value="F:ATP binding"/>
    <property type="evidence" value="ECO:0007669"/>
    <property type="project" value="UniProtKB-KW"/>
</dbReference>
<dbReference type="HAMAP" id="MF_00151">
    <property type="entry name" value="PPAT_bact"/>
    <property type="match status" value="1"/>
</dbReference>
<comment type="function">
    <text evidence="9">Reversibly transfers an adenylyl group from ATP to 4'-phosphopantetheine, yielding dephospho-CoA (dPCoA) and pyrophosphate.</text>
</comment>
<feature type="binding site" evidence="9">
    <location>
        <position position="46"/>
    </location>
    <ligand>
        <name>substrate</name>
    </ligand>
</feature>
<dbReference type="UniPathway" id="UPA00241">
    <property type="reaction ID" value="UER00355"/>
</dbReference>
<dbReference type="InterPro" id="IPR004821">
    <property type="entry name" value="Cyt_trans-like"/>
</dbReference>
<dbReference type="NCBIfam" id="TIGR01510">
    <property type="entry name" value="coaD_prev_kdtB"/>
    <property type="match status" value="1"/>
</dbReference>
<feature type="binding site" evidence="9">
    <location>
        <position position="14"/>
    </location>
    <ligand>
        <name>substrate</name>
    </ligand>
</feature>
<comment type="cofactor">
    <cofactor evidence="9">
        <name>Mg(2+)</name>
        <dbReference type="ChEBI" id="CHEBI:18420"/>
    </cofactor>
</comment>